<dbReference type="RefSeq" id="WP_229776412.1">
    <property type="nucleotide sequence ID" value="NZ_BMQL01000041.1"/>
</dbReference>
<dbReference type="InterPro" id="IPR027417">
    <property type="entry name" value="P-loop_NTPase"/>
</dbReference>
<feature type="domain" description="HD" evidence="3">
    <location>
        <begin position="48"/>
        <end position="165"/>
    </location>
</feature>
<reference evidence="4" key="2">
    <citation type="submission" date="2020-09" db="EMBL/GenBank/DDBJ databases">
        <authorList>
            <person name="Sun Q."/>
            <person name="Ohkuma M."/>
        </authorList>
    </citation>
    <scope>NUCLEOTIDE SEQUENCE</scope>
    <source>
        <strain evidence="4">JCM 31311</strain>
    </source>
</reference>
<reference evidence="4" key="1">
    <citation type="journal article" date="2014" name="Int. J. Syst. Evol. Microbiol.">
        <title>Complete genome sequence of Corynebacterium casei LMG S-19264T (=DSM 44701T), isolated from a smear-ripened cheese.</title>
        <authorList>
            <consortium name="US DOE Joint Genome Institute (JGI-PGF)"/>
            <person name="Walter F."/>
            <person name="Albersmeier A."/>
            <person name="Kalinowski J."/>
            <person name="Ruckert C."/>
        </authorList>
    </citation>
    <scope>NUCLEOTIDE SEQUENCE</scope>
    <source>
        <strain evidence="4">JCM 31311</strain>
    </source>
</reference>
<dbReference type="InterPro" id="IPR003607">
    <property type="entry name" value="HD/PDEase_dom"/>
</dbReference>
<evidence type="ECO:0000259" key="3">
    <source>
        <dbReference type="PROSITE" id="PS51831"/>
    </source>
</evidence>
<comment type="caution">
    <text evidence="4">The sequence shown here is derived from an EMBL/GenBank/DDBJ whole genome shotgun (WGS) entry which is preliminary data.</text>
</comment>
<dbReference type="InterPro" id="IPR006674">
    <property type="entry name" value="HD_domain"/>
</dbReference>
<organism evidence="4 5">
    <name type="scientific">Deinococcus ruber</name>
    <dbReference type="NCBI Taxonomy" id="1848197"/>
    <lineage>
        <taxon>Bacteria</taxon>
        <taxon>Thermotogati</taxon>
        <taxon>Deinococcota</taxon>
        <taxon>Deinococci</taxon>
        <taxon>Deinococcales</taxon>
        <taxon>Deinococcaceae</taxon>
        <taxon>Deinococcus</taxon>
    </lineage>
</organism>
<dbReference type="SMART" id="SM00471">
    <property type="entry name" value="HDc"/>
    <property type="match status" value="1"/>
</dbReference>
<dbReference type="InterPro" id="IPR050124">
    <property type="entry name" value="tRNA_CCA-adding_enzyme"/>
</dbReference>
<name>A0A918CLD0_9DEIO</name>
<dbReference type="Proteomes" id="UP000603865">
    <property type="component" value="Unassembled WGS sequence"/>
</dbReference>
<dbReference type="AlphaFoldDB" id="A0A918CLD0"/>
<dbReference type="GO" id="GO:0000166">
    <property type="term" value="F:nucleotide binding"/>
    <property type="evidence" value="ECO:0007669"/>
    <property type="project" value="UniProtKB-KW"/>
</dbReference>
<evidence type="ECO:0000313" key="4">
    <source>
        <dbReference type="EMBL" id="GGR27458.1"/>
    </source>
</evidence>
<feature type="region of interest" description="Disordered" evidence="2">
    <location>
        <begin position="90"/>
        <end position="109"/>
    </location>
</feature>
<dbReference type="PANTHER" id="PTHR47545:SF1">
    <property type="entry name" value="MULTIFUNCTIONAL CCA PROTEIN"/>
    <property type="match status" value="1"/>
</dbReference>
<dbReference type="Gene3D" id="1.10.3090.10">
    <property type="entry name" value="cca-adding enzyme, domain 2"/>
    <property type="match status" value="1"/>
</dbReference>
<dbReference type="InterPro" id="IPR006675">
    <property type="entry name" value="HDIG_dom"/>
</dbReference>
<keyword evidence="1" id="KW-0547">Nucleotide-binding</keyword>
<evidence type="ECO:0000256" key="1">
    <source>
        <dbReference type="ARBA" id="ARBA00022741"/>
    </source>
</evidence>
<dbReference type="Gene3D" id="3.40.50.300">
    <property type="entry name" value="P-loop containing nucleotide triphosphate hydrolases"/>
    <property type="match status" value="1"/>
</dbReference>
<dbReference type="Pfam" id="PF13671">
    <property type="entry name" value="AAA_33"/>
    <property type="match status" value="1"/>
</dbReference>
<dbReference type="Pfam" id="PF01966">
    <property type="entry name" value="HD"/>
    <property type="match status" value="1"/>
</dbReference>
<dbReference type="SUPFAM" id="SSF109604">
    <property type="entry name" value="HD-domain/PDEase-like"/>
    <property type="match status" value="1"/>
</dbReference>
<keyword evidence="5" id="KW-1185">Reference proteome</keyword>
<dbReference type="SUPFAM" id="SSF52540">
    <property type="entry name" value="P-loop containing nucleoside triphosphate hydrolases"/>
    <property type="match status" value="1"/>
</dbReference>
<evidence type="ECO:0000313" key="5">
    <source>
        <dbReference type="Proteomes" id="UP000603865"/>
    </source>
</evidence>
<proteinExistence type="predicted"/>
<sequence length="419" mass="46082">MRPLLEELLHGASPDLAAMTAALGDVLPMLDRLPGTAQDALWHAEGNVAVHTAWVLNEAYTLAAAHELEPDARLTLLLAALLHDIGKPLTSRTSEDATGQERISSPRHADRGRSYLAYRLPELHLPTAVQADVLALVGHHHDLGRTFETGTLAAYRRLARQVDLRQLYLLEVADTRGRLSADRASRLEELDLFRLQAEEYGLWAGEDPYADWLAPVHSALPGGSAELSALTLQQGILDFEAGLIQTPEEAVSRSYSARTGFPELVVTCGPSGAGKSSWIAEHLPDHTVVSLDALRDELARKRADQTLNGQVLQAAKERLRVVLRRRGKVVWDATNTRHDFRRVPLSLGFDYGALVTLAVFQPPVSSLFMRNPARLHTVPPQVLAAQIENAEFPYLPEAHRTLLLDEYHRVTAQAGFSAP</sequence>
<dbReference type="PANTHER" id="PTHR47545">
    <property type="entry name" value="MULTIFUNCTIONAL CCA PROTEIN"/>
    <property type="match status" value="1"/>
</dbReference>
<dbReference type="EMBL" id="BMQL01000041">
    <property type="protein sequence ID" value="GGR27458.1"/>
    <property type="molecule type" value="Genomic_DNA"/>
</dbReference>
<protein>
    <submittedName>
        <fullName evidence="4">HDIG domain-containing protein</fullName>
    </submittedName>
</protein>
<accession>A0A918CLD0</accession>
<dbReference type="NCBIfam" id="TIGR00277">
    <property type="entry name" value="HDIG"/>
    <property type="match status" value="1"/>
</dbReference>
<gene>
    <name evidence="4" type="ORF">GCM10008957_43470</name>
</gene>
<dbReference type="PROSITE" id="PS51831">
    <property type="entry name" value="HD"/>
    <property type="match status" value="1"/>
</dbReference>
<evidence type="ECO:0000256" key="2">
    <source>
        <dbReference type="SAM" id="MobiDB-lite"/>
    </source>
</evidence>